<reference evidence="2 3" key="1">
    <citation type="submission" date="2016-05" db="EMBL/GenBank/DDBJ databases">
        <title>A degradative enzymes factory behind the ericoid mycorrhizal symbiosis.</title>
        <authorList>
            <consortium name="DOE Joint Genome Institute"/>
            <person name="Martino E."/>
            <person name="Morin E."/>
            <person name="Grelet G."/>
            <person name="Kuo A."/>
            <person name="Kohler A."/>
            <person name="Daghino S."/>
            <person name="Barry K."/>
            <person name="Choi C."/>
            <person name="Cichocki N."/>
            <person name="Clum A."/>
            <person name="Copeland A."/>
            <person name="Hainaut M."/>
            <person name="Haridas S."/>
            <person name="Labutti K."/>
            <person name="Lindquist E."/>
            <person name="Lipzen A."/>
            <person name="Khouja H.-R."/>
            <person name="Murat C."/>
            <person name="Ohm R."/>
            <person name="Olson A."/>
            <person name="Spatafora J."/>
            <person name="Veneault-Fourrey C."/>
            <person name="Henrissat B."/>
            <person name="Grigoriev I."/>
            <person name="Martin F."/>
            <person name="Perotto S."/>
        </authorList>
    </citation>
    <scope>NUCLEOTIDE SEQUENCE [LARGE SCALE GENOMIC DNA]</scope>
    <source>
        <strain evidence="2 3">UAMH 7357</strain>
    </source>
</reference>
<keyword evidence="1" id="KW-0472">Membrane</keyword>
<sequence>NEKGFLINLVYTLKYIITKKLYNSNRIILVIQNNSREFISLLTNIYTNGIVLLFTLIYKGISGDL</sequence>
<dbReference type="OrthoDB" id="3563599at2759"/>
<accession>A0A2J6PLZ7</accession>
<evidence type="ECO:0000313" key="2">
    <source>
        <dbReference type="EMBL" id="PMD14906.1"/>
    </source>
</evidence>
<evidence type="ECO:0000256" key="1">
    <source>
        <dbReference type="SAM" id="Phobius"/>
    </source>
</evidence>
<organism evidence="2 3">
    <name type="scientific">Hyaloscypha hepaticicola</name>
    <dbReference type="NCBI Taxonomy" id="2082293"/>
    <lineage>
        <taxon>Eukaryota</taxon>
        <taxon>Fungi</taxon>
        <taxon>Dikarya</taxon>
        <taxon>Ascomycota</taxon>
        <taxon>Pezizomycotina</taxon>
        <taxon>Leotiomycetes</taxon>
        <taxon>Helotiales</taxon>
        <taxon>Hyaloscyphaceae</taxon>
        <taxon>Hyaloscypha</taxon>
    </lineage>
</organism>
<dbReference type="Proteomes" id="UP000235672">
    <property type="component" value="Unassembled WGS sequence"/>
</dbReference>
<keyword evidence="1" id="KW-0812">Transmembrane</keyword>
<keyword evidence="1" id="KW-1133">Transmembrane helix</keyword>
<keyword evidence="3" id="KW-1185">Reference proteome</keyword>
<name>A0A2J6PLZ7_9HELO</name>
<dbReference type="EMBL" id="KZ613518">
    <property type="protein sequence ID" value="PMD14906.1"/>
    <property type="molecule type" value="Genomic_DNA"/>
</dbReference>
<evidence type="ECO:0000313" key="3">
    <source>
        <dbReference type="Proteomes" id="UP000235672"/>
    </source>
</evidence>
<dbReference type="AlphaFoldDB" id="A0A2J6PLZ7"/>
<feature type="transmembrane region" description="Helical" evidence="1">
    <location>
        <begin position="38"/>
        <end position="58"/>
    </location>
</feature>
<proteinExistence type="predicted"/>
<gene>
    <name evidence="2" type="ORF">NA56DRAFT_583073</name>
</gene>
<protein>
    <submittedName>
        <fullName evidence="2">Uncharacterized protein</fullName>
    </submittedName>
</protein>
<feature type="non-terminal residue" evidence="2">
    <location>
        <position position="1"/>
    </location>
</feature>